<feature type="chain" id="PRO_5029729841" evidence="1">
    <location>
        <begin position="28"/>
        <end position="55"/>
    </location>
</feature>
<dbReference type="Proteomes" id="UP000467193">
    <property type="component" value="Chromosome"/>
</dbReference>
<dbReference type="RefSeq" id="WP_174266754.1">
    <property type="nucleotide sequence ID" value="NZ_AP022588.1"/>
</dbReference>
<dbReference type="AlphaFoldDB" id="A0A7I7QLG3"/>
<keyword evidence="3" id="KW-1185">Reference proteome</keyword>
<protein>
    <submittedName>
        <fullName evidence="2">Uncharacterized protein</fullName>
    </submittedName>
</protein>
<dbReference type="KEGG" id="msei:MSEDJ_08120"/>
<evidence type="ECO:0000313" key="2">
    <source>
        <dbReference type="EMBL" id="BBY26716.1"/>
    </source>
</evidence>
<reference evidence="2 3" key="1">
    <citation type="journal article" date="2019" name="Emerg. Microbes Infect.">
        <title>Comprehensive subspecies identification of 175 nontuberculous mycobacteria species based on 7547 genomic profiles.</title>
        <authorList>
            <person name="Matsumoto Y."/>
            <person name="Kinjo T."/>
            <person name="Motooka D."/>
            <person name="Nabeya D."/>
            <person name="Jung N."/>
            <person name="Uechi K."/>
            <person name="Horii T."/>
            <person name="Iida T."/>
            <person name="Fujita J."/>
            <person name="Nakamura S."/>
        </authorList>
    </citation>
    <scope>NUCLEOTIDE SEQUENCE [LARGE SCALE GENOMIC DNA]</scope>
    <source>
        <strain evidence="2 3">JCM 17899</strain>
    </source>
</reference>
<dbReference type="EMBL" id="AP022588">
    <property type="protein sequence ID" value="BBY26716.1"/>
    <property type="molecule type" value="Genomic_DNA"/>
</dbReference>
<accession>A0A7I7QLG3</accession>
<sequence>MKKLGFTTVIAGGLAAAVLGLAAPASAGIDHHTWLDQITNSASAPHVDTTVHQSR</sequence>
<evidence type="ECO:0000313" key="3">
    <source>
        <dbReference type="Proteomes" id="UP000467193"/>
    </source>
</evidence>
<feature type="signal peptide" evidence="1">
    <location>
        <begin position="1"/>
        <end position="27"/>
    </location>
</feature>
<gene>
    <name evidence="2" type="ORF">MSEDJ_08120</name>
</gene>
<evidence type="ECO:0000256" key="1">
    <source>
        <dbReference type="SAM" id="SignalP"/>
    </source>
</evidence>
<proteinExistence type="predicted"/>
<organism evidence="2 3">
    <name type="scientific">Mycolicibacterium sediminis</name>
    <dbReference type="NCBI Taxonomy" id="1286180"/>
    <lineage>
        <taxon>Bacteria</taxon>
        <taxon>Bacillati</taxon>
        <taxon>Actinomycetota</taxon>
        <taxon>Actinomycetes</taxon>
        <taxon>Mycobacteriales</taxon>
        <taxon>Mycobacteriaceae</taxon>
        <taxon>Mycolicibacterium</taxon>
    </lineage>
</organism>
<name>A0A7I7QLG3_9MYCO</name>
<keyword evidence="1" id="KW-0732">Signal</keyword>